<dbReference type="InterPro" id="IPR018321">
    <property type="entry name" value="Glucosamine6P_isomerase_CS"/>
</dbReference>
<name>A0A095Z8K7_9BURK</name>
<dbReference type="eggNOG" id="COG0363">
    <property type="taxonomic scope" value="Bacteria"/>
</dbReference>
<comment type="pathway">
    <text evidence="4">Amino-sugar metabolism; N-acetylneuraminate degradation; D-fructose 6-phosphate from N-acetylneuraminate: step 5/5.</text>
</comment>
<evidence type="ECO:0000313" key="6">
    <source>
        <dbReference type="EMBL" id="KGF30681.1"/>
    </source>
</evidence>
<comment type="catalytic activity">
    <reaction evidence="1 4">
        <text>alpha-D-glucosamine 6-phosphate + H2O = beta-D-fructose 6-phosphate + NH4(+)</text>
        <dbReference type="Rhea" id="RHEA:12172"/>
        <dbReference type="ChEBI" id="CHEBI:15377"/>
        <dbReference type="ChEBI" id="CHEBI:28938"/>
        <dbReference type="ChEBI" id="CHEBI:57634"/>
        <dbReference type="ChEBI" id="CHEBI:75989"/>
        <dbReference type="EC" id="3.5.99.6"/>
    </reaction>
</comment>
<dbReference type="OrthoDB" id="9791139at2"/>
<dbReference type="InterPro" id="IPR004547">
    <property type="entry name" value="Glucosamine6P_isomerase"/>
</dbReference>
<dbReference type="GO" id="GO:0019262">
    <property type="term" value="P:N-acetylneuraminate catabolic process"/>
    <property type="evidence" value="ECO:0007669"/>
    <property type="project" value="UniProtKB-UniRule"/>
</dbReference>
<evidence type="ECO:0000313" key="7">
    <source>
        <dbReference type="Proteomes" id="UP000029629"/>
    </source>
</evidence>
<comment type="caution">
    <text evidence="6">The sequence shown here is derived from an EMBL/GenBank/DDBJ whole genome shotgun (WGS) entry which is preliminary data.</text>
</comment>
<dbReference type="FunFam" id="3.40.50.1360:FF:000003">
    <property type="entry name" value="Glucosamine-6-phosphate deaminase"/>
    <property type="match status" value="1"/>
</dbReference>
<dbReference type="Pfam" id="PF01182">
    <property type="entry name" value="Glucosamine_iso"/>
    <property type="match status" value="1"/>
</dbReference>
<gene>
    <name evidence="4" type="primary">nagB</name>
    <name evidence="6" type="ORF">HMPREF2130_05975</name>
</gene>
<dbReference type="SUPFAM" id="SSF100950">
    <property type="entry name" value="NagB/RpiA/CoA transferase-like"/>
    <property type="match status" value="1"/>
</dbReference>
<dbReference type="RefSeq" id="WP_018026385.1">
    <property type="nucleotide sequence ID" value="NZ_JRNI01000021.1"/>
</dbReference>
<keyword evidence="7" id="KW-1185">Reference proteome</keyword>
<dbReference type="InterPro" id="IPR037171">
    <property type="entry name" value="NagB/RpiA_transferase-like"/>
</dbReference>
<dbReference type="EC" id="3.5.99.6" evidence="4"/>
<protein>
    <recommendedName>
        <fullName evidence="4">Glucosamine-6-phosphate deaminase</fullName>
        <ecNumber evidence="4">3.5.99.6</ecNumber>
    </recommendedName>
    <alternativeName>
        <fullName evidence="4">GlcN6P deaminase</fullName>
        <shortName evidence="4">GNPDA</shortName>
    </alternativeName>
    <alternativeName>
        <fullName evidence="4">Glucosamine-6-phosphate isomerase</fullName>
    </alternativeName>
</protein>
<keyword evidence="2 4" id="KW-0378">Hydrolase</keyword>
<dbReference type="Proteomes" id="UP000029629">
    <property type="component" value="Unassembled WGS sequence"/>
</dbReference>
<dbReference type="GO" id="GO:0005975">
    <property type="term" value="P:carbohydrate metabolic process"/>
    <property type="evidence" value="ECO:0007669"/>
    <property type="project" value="InterPro"/>
</dbReference>
<feature type="active site" description="Proton acceptor; for ring-opening step" evidence="4">
    <location>
        <position position="137"/>
    </location>
</feature>
<evidence type="ECO:0000256" key="3">
    <source>
        <dbReference type="ARBA" id="ARBA00023277"/>
    </source>
</evidence>
<feature type="domain" description="Glucosamine/galactosamine-6-phosphate isomerase" evidence="5">
    <location>
        <begin position="10"/>
        <end position="226"/>
    </location>
</feature>
<feature type="active site" description="For ring-opening step" evidence="4">
    <location>
        <position position="142"/>
    </location>
</feature>
<dbReference type="GO" id="GO:0006046">
    <property type="term" value="P:N-acetylglucosamine catabolic process"/>
    <property type="evidence" value="ECO:0007669"/>
    <property type="project" value="UniProtKB-UniRule"/>
</dbReference>
<keyword evidence="3 4" id="KW-0119">Carbohydrate metabolism</keyword>
<dbReference type="GO" id="GO:0005737">
    <property type="term" value="C:cytoplasm"/>
    <property type="evidence" value="ECO:0007669"/>
    <property type="project" value="TreeGrafter"/>
</dbReference>
<dbReference type="HAMAP" id="MF_01241">
    <property type="entry name" value="GlcN6P_deamin"/>
    <property type="match status" value="1"/>
</dbReference>
<dbReference type="GO" id="GO:0006043">
    <property type="term" value="P:glucosamine catabolic process"/>
    <property type="evidence" value="ECO:0007669"/>
    <property type="project" value="TreeGrafter"/>
</dbReference>
<evidence type="ECO:0000259" key="5">
    <source>
        <dbReference type="Pfam" id="PF01182"/>
    </source>
</evidence>
<evidence type="ECO:0000256" key="2">
    <source>
        <dbReference type="ARBA" id="ARBA00022801"/>
    </source>
</evidence>
<dbReference type="Gene3D" id="3.40.50.1360">
    <property type="match status" value="1"/>
</dbReference>
<dbReference type="AlphaFoldDB" id="A0A095Z8K7"/>
<dbReference type="InterPro" id="IPR006148">
    <property type="entry name" value="Glc/Gal-6P_isomerase"/>
</dbReference>
<comment type="caution">
    <text evidence="4">Lacks conserved residue(s) required for the propagation of feature annotation.</text>
</comment>
<evidence type="ECO:0000256" key="4">
    <source>
        <dbReference type="HAMAP-Rule" id="MF_01241"/>
    </source>
</evidence>
<dbReference type="GO" id="GO:0042802">
    <property type="term" value="F:identical protein binding"/>
    <property type="evidence" value="ECO:0007669"/>
    <property type="project" value="TreeGrafter"/>
</dbReference>
<feature type="active site" description="Proton acceptor; for enolization step" evidence="4">
    <location>
        <position position="66"/>
    </location>
</feature>
<dbReference type="NCBIfam" id="TIGR00502">
    <property type="entry name" value="nagB"/>
    <property type="match status" value="1"/>
</dbReference>
<dbReference type="UniPathway" id="UPA00629">
    <property type="reaction ID" value="UER00684"/>
</dbReference>
<organism evidence="6 7">
    <name type="scientific">Oligella urethralis DNF00040</name>
    <dbReference type="NCBI Taxonomy" id="1401065"/>
    <lineage>
        <taxon>Bacteria</taxon>
        <taxon>Pseudomonadati</taxon>
        <taxon>Pseudomonadota</taxon>
        <taxon>Betaproteobacteria</taxon>
        <taxon>Burkholderiales</taxon>
        <taxon>Alcaligenaceae</taxon>
        <taxon>Oligella</taxon>
    </lineage>
</organism>
<dbReference type="GeneID" id="93427495"/>
<feature type="active site" description="For ring-opening step" evidence="4">
    <location>
        <position position="135"/>
    </location>
</feature>
<evidence type="ECO:0000256" key="1">
    <source>
        <dbReference type="ARBA" id="ARBA00000644"/>
    </source>
</evidence>
<sequence length="249" mass="27638">MFLVFKDPSAVAQFVSERLVQLIKDKPAAILGLATGSTMEPVYERFCQDVKAQGLDVSQLSSFNLDEYIGLSADHPQSYHYYMNRYLFDHLNFAKSKTFVPDGTPVDVELHCEQYSQKIMDNGGIDLQLLGVGGNGHIGFNEPGTPFDSRTHVIDLSVQTRIDNSRFFDSMDEVPTRAVTMGMKDIMEAKQILFIATGANKADVVAALYASDYDEQMPASMLKRHPNTLFIIDEKAAAQLPASAVQRMA</sequence>
<accession>A0A095Z8K7</accession>
<reference evidence="6 7" key="1">
    <citation type="submission" date="2014-07" db="EMBL/GenBank/DDBJ databases">
        <authorList>
            <person name="McCorrison J."/>
            <person name="Sanka R."/>
            <person name="Torralba M."/>
            <person name="Gillis M."/>
            <person name="Haft D.H."/>
            <person name="Methe B."/>
            <person name="Sutton G."/>
            <person name="Nelson K.E."/>
        </authorList>
    </citation>
    <scope>NUCLEOTIDE SEQUENCE [LARGE SCALE GENOMIC DNA]</scope>
    <source>
        <strain evidence="6 7">DNF00040</strain>
    </source>
</reference>
<proteinExistence type="inferred from homology"/>
<dbReference type="PANTHER" id="PTHR11280">
    <property type="entry name" value="GLUCOSAMINE-6-PHOSPHATE ISOMERASE"/>
    <property type="match status" value="1"/>
</dbReference>
<comment type="similarity">
    <text evidence="4">Belongs to the glucosamine/galactosamine-6-phosphate isomerase family. NagB subfamily.</text>
</comment>
<dbReference type="GO" id="GO:0004342">
    <property type="term" value="F:glucosamine-6-phosphate deaminase activity"/>
    <property type="evidence" value="ECO:0007669"/>
    <property type="project" value="UniProtKB-UniRule"/>
</dbReference>
<comment type="function">
    <text evidence="4">Catalyzes the reversible isomerization-deamination of glucosamine 6-phosphate (GlcN6P) to form fructose 6-phosphate (Fru6P) and ammonium ion.</text>
</comment>
<dbReference type="PROSITE" id="PS01161">
    <property type="entry name" value="GLC_GALNAC_ISOMERASE"/>
    <property type="match status" value="1"/>
</dbReference>
<dbReference type="CDD" id="cd01399">
    <property type="entry name" value="GlcN6P_deaminase"/>
    <property type="match status" value="1"/>
</dbReference>
<dbReference type="PANTHER" id="PTHR11280:SF5">
    <property type="entry name" value="GLUCOSAMINE-6-PHOSPHATE ISOMERASE"/>
    <property type="match status" value="1"/>
</dbReference>
<dbReference type="EMBL" id="JRNI01000021">
    <property type="protein sequence ID" value="KGF30681.1"/>
    <property type="molecule type" value="Genomic_DNA"/>
</dbReference>